<accession>A0A2M4DJU0</accession>
<feature type="transmembrane region" description="Helical" evidence="1">
    <location>
        <begin position="20"/>
        <end position="42"/>
    </location>
</feature>
<dbReference type="EMBL" id="GGFL01013628">
    <property type="protein sequence ID" value="MBW77806.1"/>
    <property type="molecule type" value="Transcribed_RNA"/>
</dbReference>
<proteinExistence type="predicted"/>
<protein>
    <submittedName>
        <fullName evidence="2">Uncharacterized protein</fullName>
    </submittedName>
</protein>
<evidence type="ECO:0000313" key="2">
    <source>
        <dbReference type="EMBL" id="MBW77806.1"/>
    </source>
</evidence>
<keyword evidence="1" id="KW-0472">Membrane</keyword>
<reference evidence="2" key="1">
    <citation type="submission" date="2018-01" db="EMBL/GenBank/DDBJ databases">
        <title>An insight into the sialome of Amazonian anophelines.</title>
        <authorList>
            <person name="Ribeiro J.M."/>
            <person name="Scarpassa V."/>
            <person name="Calvo E."/>
        </authorList>
    </citation>
    <scope>NUCLEOTIDE SEQUENCE</scope>
</reference>
<evidence type="ECO:0000256" key="1">
    <source>
        <dbReference type="SAM" id="Phobius"/>
    </source>
</evidence>
<name>A0A2M4DJU0_ANODA</name>
<keyword evidence="1" id="KW-0812">Transmembrane</keyword>
<dbReference type="AlphaFoldDB" id="A0A2M4DJU0"/>
<keyword evidence="1" id="KW-1133">Transmembrane helix</keyword>
<sequence length="86" mass="9618">MRISWAHSGYSRPERVATTLRYGLVVLCWCFVRCVVDCLWFLCLRYGRYGSCETSAAPVPIIPPVRTEFPPPAPHSPSLSTAVSCE</sequence>
<organism evidence="2">
    <name type="scientific">Anopheles darlingi</name>
    <name type="common">Mosquito</name>
    <dbReference type="NCBI Taxonomy" id="43151"/>
    <lineage>
        <taxon>Eukaryota</taxon>
        <taxon>Metazoa</taxon>
        <taxon>Ecdysozoa</taxon>
        <taxon>Arthropoda</taxon>
        <taxon>Hexapoda</taxon>
        <taxon>Insecta</taxon>
        <taxon>Pterygota</taxon>
        <taxon>Neoptera</taxon>
        <taxon>Endopterygota</taxon>
        <taxon>Diptera</taxon>
        <taxon>Nematocera</taxon>
        <taxon>Culicoidea</taxon>
        <taxon>Culicidae</taxon>
        <taxon>Anophelinae</taxon>
        <taxon>Anopheles</taxon>
    </lineage>
</organism>